<evidence type="ECO:0000256" key="1">
    <source>
        <dbReference type="SAM" id="MobiDB-lite"/>
    </source>
</evidence>
<protein>
    <submittedName>
        <fullName evidence="2">Uncharacterized protein</fullName>
    </submittedName>
</protein>
<name>A0AAV7KZL0_PLEWA</name>
<feature type="compositionally biased region" description="Polar residues" evidence="1">
    <location>
        <begin position="7"/>
        <end position="18"/>
    </location>
</feature>
<dbReference type="Proteomes" id="UP001066276">
    <property type="component" value="Chromosome 12"/>
</dbReference>
<accession>A0AAV7KZL0</accession>
<dbReference type="AlphaFoldDB" id="A0AAV7KZL0"/>
<keyword evidence="3" id="KW-1185">Reference proteome</keyword>
<feature type="region of interest" description="Disordered" evidence="1">
    <location>
        <begin position="1"/>
        <end position="26"/>
    </location>
</feature>
<gene>
    <name evidence="2" type="ORF">NDU88_004866</name>
</gene>
<organism evidence="2 3">
    <name type="scientific">Pleurodeles waltl</name>
    <name type="common">Iberian ribbed newt</name>
    <dbReference type="NCBI Taxonomy" id="8319"/>
    <lineage>
        <taxon>Eukaryota</taxon>
        <taxon>Metazoa</taxon>
        <taxon>Chordata</taxon>
        <taxon>Craniata</taxon>
        <taxon>Vertebrata</taxon>
        <taxon>Euteleostomi</taxon>
        <taxon>Amphibia</taxon>
        <taxon>Batrachia</taxon>
        <taxon>Caudata</taxon>
        <taxon>Salamandroidea</taxon>
        <taxon>Salamandridae</taxon>
        <taxon>Pleurodelinae</taxon>
        <taxon>Pleurodeles</taxon>
    </lineage>
</organism>
<evidence type="ECO:0000313" key="2">
    <source>
        <dbReference type="EMBL" id="KAJ1084720.1"/>
    </source>
</evidence>
<evidence type="ECO:0000313" key="3">
    <source>
        <dbReference type="Proteomes" id="UP001066276"/>
    </source>
</evidence>
<comment type="caution">
    <text evidence="2">The sequence shown here is derived from an EMBL/GenBank/DDBJ whole genome shotgun (WGS) entry which is preliminary data.</text>
</comment>
<sequence>MDPAPDQATSPRAGSQSPTTPPACHSFMAYAASPPLPQQAACPTSASAVQALVAIHHLLSLTRPSAATSRPHNGPHYARSPVAATAGGRRTSSGAKPPGPGVPRGLAPPICSPSPFTASGTPCHRPTARQPPGRPAREAGGCGTTRPPIAPQARLTGVHNSRDRRHSQPPASKRPTGQRHTGRPTRPLLQPGRAAPSPHREPRRRPRE</sequence>
<reference evidence="2" key="1">
    <citation type="journal article" date="2022" name="bioRxiv">
        <title>Sequencing and chromosome-scale assembly of the giantPleurodeles waltlgenome.</title>
        <authorList>
            <person name="Brown T."/>
            <person name="Elewa A."/>
            <person name="Iarovenko S."/>
            <person name="Subramanian E."/>
            <person name="Araus A.J."/>
            <person name="Petzold A."/>
            <person name="Susuki M."/>
            <person name="Suzuki K.-i.T."/>
            <person name="Hayashi T."/>
            <person name="Toyoda A."/>
            <person name="Oliveira C."/>
            <person name="Osipova E."/>
            <person name="Leigh N.D."/>
            <person name="Simon A."/>
            <person name="Yun M.H."/>
        </authorList>
    </citation>
    <scope>NUCLEOTIDE SEQUENCE</scope>
    <source>
        <strain evidence="2">20211129_DDA</strain>
        <tissue evidence="2">Liver</tissue>
    </source>
</reference>
<proteinExistence type="predicted"/>
<feature type="region of interest" description="Disordered" evidence="1">
    <location>
        <begin position="64"/>
        <end position="208"/>
    </location>
</feature>
<dbReference type="EMBL" id="JANPWB010000016">
    <property type="protein sequence ID" value="KAJ1084720.1"/>
    <property type="molecule type" value="Genomic_DNA"/>
</dbReference>